<evidence type="ECO:0000256" key="8">
    <source>
        <dbReference type="PROSITE-ProRule" id="PRU00169"/>
    </source>
</evidence>
<accession>A0A1L8RKM6</accession>
<dbReference type="GO" id="GO:0043565">
    <property type="term" value="F:sequence-specific DNA binding"/>
    <property type="evidence" value="ECO:0007669"/>
    <property type="project" value="InterPro"/>
</dbReference>
<evidence type="ECO:0000313" key="11">
    <source>
        <dbReference type="EMBL" id="OJG20307.1"/>
    </source>
</evidence>
<evidence type="ECO:0000256" key="1">
    <source>
        <dbReference type="ARBA" id="ARBA00004496"/>
    </source>
</evidence>
<evidence type="ECO:0000256" key="6">
    <source>
        <dbReference type="ARBA" id="ARBA00023125"/>
    </source>
</evidence>
<dbReference type="Pfam" id="PF12833">
    <property type="entry name" value="HTH_18"/>
    <property type="match status" value="1"/>
</dbReference>
<dbReference type="InterPro" id="IPR009057">
    <property type="entry name" value="Homeodomain-like_sf"/>
</dbReference>
<organism evidence="11 12">
    <name type="scientific">Enterococcus canis</name>
    <dbReference type="NCBI Taxonomy" id="214095"/>
    <lineage>
        <taxon>Bacteria</taxon>
        <taxon>Bacillati</taxon>
        <taxon>Bacillota</taxon>
        <taxon>Bacilli</taxon>
        <taxon>Lactobacillales</taxon>
        <taxon>Enterococcaceae</taxon>
        <taxon>Enterococcus</taxon>
    </lineage>
</organism>
<dbReference type="AlphaFoldDB" id="A0A1L8RKM6"/>
<evidence type="ECO:0000256" key="3">
    <source>
        <dbReference type="ARBA" id="ARBA00022553"/>
    </source>
</evidence>
<dbReference type="RefSeq" id="WP_067392675.1">
    <property type="nucleotide sequence ID" value="NZ_JXKH01000001.1"/>
</dbReference>
<dbReference type="InterPro" id="IPR020449">
    <property type="entry name" value="Tscrpt_reg_AraC-type_HTH"/>
</dbReference>
<evidence type="ECO:0000256" key="2">
    <source>
        <dbReference type="ARBA" id="ARBA00022490"/>
    </source>
</evidence>
<dbReference type="PROSITE" id="PS50110">
    <property type="entry name" value="RESPONSE_REGULATORY"/>
    <property type="match status" value="1"/>
</dbReference>
<dbReference type="Gene3D" id="3.40.50.2300">
    <property type="match status" value="1"/>
</dbReference>
<evidence type="ECO:0000256" key="5">
    <source>
        <dbReference type="ARBA" id="ARBA00023015"/>
    </source>
</evidence>
<proteinExistence type="predicted"/>
<comment type="caution">
    <text evidence="11">The sequence shown here is derived from an EMBL/GenBank/DDBJ whole genome shotgun (WGS) entry which is preliminary data.</text>
</comment>
<evidence type="ECO:0000313" key="12">
    <source>
        <dbReference type="Proteomes" id="UP000181884"/>
    </source>
</evidence>
<dbReference type="SUPFAM" id="SSF46689">
    <property type="entry name" value="Homeodomain-like"/>
    <property type="match status" value="2"/>
</dbReference>
<evidence type="ECO:0000256" key="4">
    <source>
        <dbReference type="ARBA" id="ARBA00023012"/>
    </source>
</evidence>
<feature type="modified residue" description="4-aspartylphosphate" evidence="8">
    <location>
        <position position="55"/>
    </location>
</feature>
<dbReference type="PRINTS" id="PR00032">
    <property type="entry name" value="HTHARAC"/>
</dbReference>
<dbReference type="Proteomes" id="UP000181884">
    <property type="component" value="Unassembled WGS sequence"/>
</dbReference>
<dbReference type="PANTHER" id="PTHR42713">
    <property type="entry name" value="HISTIDINE KINASE-RELATED"/>
    <property type="match status" value="1"/>
</dbReference>
<dbReference type="SMART" id="SM00342">
    <property type="entry name" value="HTH_ARAC"/>
    <property type="match status" value="1"/>
</dbReference>
<dbReference type="InterPro" id="IPR001789">
    <property type="entry name" value="Sig_transdc_resp-reg_receiver"/>
</dbReference>
<dbReference type="PANTHER" id="PTHR42713:SF3">
    <property type="entry name" value="TRANSCRIPTIONAL REGULATORY PROTEIN HPTR"/>
    <property type="match status" value="1"/>
</dbReference>
<evidence type="ECO:0008006" key="13">
    <source>
        <dbReference type="Google" id="ProtNLM"/>
    </source>
</evidence>
<dbReference type="InterPro" id="IPR011006">
    <property type="entry name" value="CheY-like_superfamily"/>
</dbReference>
<keyword evidence="3 8" id="KW-0597">Phosphoprotein</keyword>
<dbReference type="Gene3D" id="1.10.10.60">
    <property type="entry name" value="Homeodomain-like"/>
    <property type="match status" value="2"/>
</dbReference>
<dbReference type="GO" id="GO:0003700">
    <property type="term" value="F:DNA-binding transcription factor activity"/>
    <property type="evidence" value="ECO:0007669"/>
    <property type="project" value="InterPro"/>
</dbReference>
<keyword evidence="12" id="KW-1185">Reference proteome</keyword>
<evidence type="ECO:0000259" key="10">
    <source>
        <dbReference type="PROSITE" id="PS50110"/>
    </source>
</evidence>
<sequence length="465" mass="54252">MKKLLIIDDEEAIREGLRWIVDWEYYGYQDIRVAENGRKGLKEIREWQPDLVITDIRMPEIDGLRMIEQAKEAGANFQAIILSGYSDFEYARKAIQLGFVSYLLKPVDEEELMALLDKIAQQDALMNEEHLKHQLSAKLFGNDQTGLDNFEELYCFSFKGQLPKKTYTSLVERYPVVMLNNFGCNYLILLAENQALEERLSLKFPHGDSIVGIGWVSAKQSLQGLAGELRHLRKMEFLFPHQLITPEFLVREKQSVTYNDNCLLELVEAVLANTDIPVTLRSYCNNFIYDLAYEEDLKWQVSQDMSQLLKELQKHTTEDLPLSDKQLQTELFETENLSELFELLQNTLEKLSWEIARSLNNVDIITDILRFMLENYQQDMNLKSVADQFGYNSAYLGKKFKKKTGETFLGYLEKIRMDEAGALLKNSNLMVYEIAEQVGYKNVDYFYKKFKQFYQQSPNDFRSKL</sequence>
<dbReference type="STRING" id="214095.RU97_GL000540"/>
<evidence type="ECO:0000256" key="7">
    <source>
        <dbReference type="ARBA" id="ARBA00023163"/>
    </source>
</evidence>
<dbReference type="GO" id="GO:0005737">
    <property type="term" value="C:cytoplasm"/>
    <property type="evidence" value="ECO:0007669"/>
    <property type="project" value="UniProtKB-SubCell"/>
</dbReference>
<dbReference type="EMBL" id="JXKH01000001">
    <property type="protein sequence ID" value="OJG20307.1"/>
    <property type="molecule type" value="Genomic_DNA"/>
</dbReference>
<keyword evidence="2" id="KW-0963">Cytoplasm</keyword>
<reference evidence="11 12" key="1">
    <citation type="submission" date="2014-12" db="EMBL/GenBank/DDBJ databases">
        <title>Draft genome sequences of 29 type strains of Enterococci.</title>
        <authorList>
            <person name="Zhong Z."/>
            <person name="Sun Z."/>
            <person name="Liu W."/>
            <person name="Zhang W."/>
            <person name="Zhang H."/>
        </authorList>
    </citation>
    <scope>NUCLEOTIDE SEQUENCE [LARGE SCALE GENOMIC DNA]</scope>
    <source>
        <strain evidence="11 12">DSM 17029</strain>
    </source>
</reference>
<name>A0A1L8RKM6_9ENTE</name>
<comment type="subcellular location">
    <subcellularLocation>
        <location evidence="1">Cytoplasm</location>
    </subcellularLocation>
</comment>
<gene>
    <name evidence="11" type="ORF">RU97_GL000540</name>
</gene>
<dbReference type="PROSITE" id="PS01124">
    <property type="entry name" value="HTH_ARAC_FAMILY_2"/>
    <property type="match status" value="1"/>
</dbReference>
<keyword evidence="5" id="KW-0805">Transcription regulation</keyword>
<dbReference type="InterPro" id="IPR051552">
    <property type="entry name" value="HptR"/>
</dbReference>
<dbReference type="Pfam" id="PF00072">
    <property type="entry name" value="Response_reg"/>
    <property type="match status" value="1"/>
</dbReference>
<protein>
    <recommendedName>
        <fullName evidence="13">AraC family transcriptional regulator</fullName>
    </recommendedName>
</protein>
<dbReference type="InterPro" id="IPR018060">
    <property type="entry name" value="HTH_AraC"/>
</dbReference>
<dbReference type="SUPFAM" id="SSF52172">
    <property type="entry name" value="CheY-like"/>
    <property type="match status" value="1"/>
</dbReference>
<dbReference type="CDD" id="cd17536">
    <property type="entry name" value="REC_YesN-like"/>
    <property type="match status" value="1"/>
</dbReference>
<feature type="domain" description="Response regulatory" evidence="10">
    <location>
        <begin position="3"/>
        <end position="120"/>
    </location>
</feature>
<dbReference type="GO" id="GO:0000160">
    <property type="term" value="P:phosphorelay signal transduction system"/>
    <property type="evidence" value="ECO:0007669"/>
    <property type="project" value="UniProtKB-KW"/>
</dbReference>
<dbReference type="SMART" id="SM00448">
    <property type="entry name" value="REC"/>
    <property type="match status" value="1"/>
</dbReference>
<feature type="domain" description="HTH araC/xylS-type" evidence="9">
    <location>
        <begin position="366"/>
        <end position="464"/>
    </location>
</feature>
<keyword evidence="6" id="KW-0238">DNA-binding</keyword>
<evidence type="ECO:0000259" key="9">
    <source>
        <dbReference type="PROSITE" id="PS01124"/>
    </source>
</evidence>
<keyword evidence="4" id="KW-0902">Two-component regulatory system</keyword>
<keyword evidence="7" id="KW-0804">Transcription</keyword>